<feature type="transmembrane region" description="Helical" evidence="1">
    <location>
        <begin position="89"/>
        <end position="113"/>
    </location>
</feature>
<keyword evidence="1" id="KW-0812">Transmembrane</keyword>
<name>A0ABY8RGF2_9FLAO</name>
<keyword evidence="3" id="KW-1185">Reference proteome</keyword>
<gene>
    <name evidence="2" type="primary">wzy</name>
    <name evidence="2" type="ORF">QGN23_07235</name>
</gene>
<feature type="transmembrane region" description="Helical" evidence="1">
    <location>
        <begin position="125"/>
        <end position="145"/>
    </location>
</feature>
<dbReference type="NCBIfam" id="NF033860">
    <property type="entry name" value="Wzy_O6_O28"/>
    <property type="match status" value="1"/>
</dbReference>
<organism evidence="2 3">
    <name type="scientific">Chryseobacterium gotjawalense</name>
    <dbReference type="NCBI Taxonomy" id="3042315"/>
    <lineage>
        <taxon>Bacteria</taxon>
        <taxon>Pseudomonadati</taxon>
        <taxon>Bacteroidota</taxon>
        <taxon>Flavobacteriia</taxon>
        <taxon>Flavobacteriales</taxon>
        <taxon>Weeksellaceae</taxon>
        <taxon>Chryseobacterium group</taxon>
        <taxon>Chryseobacterium</taxon>
    </lineage>
</organism>
<sequence length="400" mass="46764">MKLIISNTQKGKSLVYIFIFSAIISFFYAIFTQTYNGDFLGIEVKITTVELIFNLFTSIIPFIFLYFIYLRFSRTNRFRKKIQVPMNFFFKFLVIIMGWNIIVTLLYGVGIMGADAYTAPQGIKLVIQIMNRFNYLYGAFVFILCTKKSDKRDLIILLLLLILAYFRAGLGSFMYIGMIMFIKYNFEVRKLYSRNKIKFLVCIICFPLIVSTLYAVRNSLRNQEEDYSNPVTGKFFGRMSSFSDSAMILQESAYFSDSVKNLDFFYFQKQALGVFSVELIPKVRPEIMVFKLYYGDLEDNVAYMAGTQGNLYISYLKSPILLVINILSFYVYIIIIFRLFQVLKFEYNMELALILSLYVVMSGVSNEFAFIILSILVYIILFYFINTFTRTVIFPKNRII</sequence>
<protein>
    <submittedName>
        <fullName evidence="2">Oligosaccharide repeat unit polymerase</fullName>
    </submittedName>
</protein>
<feature type="transmembrane region" description="Helical" evidence="1">
    <location>
        <begin position="320"/>
        <end position="340"/>
    </location>
</feature>
<feature type="transmembrane region" description="Helical" evidence="1">
    <location>
        <begin position="197"/>
        <end position="216"/>
    </location>
</feature>
<evidence type="ECO:0000313" key="2">
    <source>
        <dbReference type="EMBL" id="WHF53055.1"/>
    </source>
</evidence>
<feature type="transmembrane region" description="Helical" evidence="1">
    <location>
        <begin position="12"/>
        <end position="31"/>
    </location>
</feature>
<accession>A0ABY8RGF2</accession>
<feature type="transmembrane region" description="Helical" evidence="1">
    <location>
        <begin position="352"/>
        <end position="385"/>
    </location>
</feature>
<evidence type="ECO:0000256" key="1">
    <source>
        <dbReference type="SAM" id="Phobius"/>
    </source>
</evidence>
<dbReference type="Proteomes" id="UP001241656">
    <property type="component" value="Chromosome"/>
</dbReference>
<evidence type="ECO:0000313" key="3">
    <source>
        <dbReference type="Proteomes" id="UP001241656"/>
    </source>
</evidence>
<dbReference type="RefSeq" id="WP_282906306.1">
    <property type="nucleotide sequence ID" value="NZ_CP124855.1"/>
</dbReference>
<keyword evidence="1" id="KW-1133">Transmembrane helix</keyword>
<keyword evidence="1" id="KW-0472">Membrane</keyword>
<feature type="transmembrane region" description="Helical" evidence="1">
    <location>
        <begin position="157"/>
        <end position="182"/>
    </location>
</feature>
<dbReference type="EMBL" id="CP124855">
    <property type="protein sequence ID" value="WHF53055.1"/>
    <property type="molecule type" value="Genomic_DNA"/>
</dbReference>
<proteinExistence type="predicted"/>
<reference evidence="2 3" key="1">
    <citation type="submission" date="2023-05" db="EMBL/GenBank/DDBJ databases">
        <title>Genomic insight into Chryseobacterium sp. wdc7 isolated forest soil (Gotjawal).</title>
        <authorList>
            <person name="Park S.-J."/>
        </authorList>
    </citation>
    <scope>NUCLEOTIDE SEQUENCE [LARGE SCALE GENOMIC DNA]</scope>
    <source>
        <strain evidence="3">wdc7</strain>
    </source>
</reference>
<feature type="transmembrane region" description="Helical" evidence="1">
    <location>
        <begin position="51"/>
        <end position="69"/>
    </location>
</feature>